<sequence>MDSHTPQKRPLEEVSPNIPYSPCKRRASLGFEMASIPTITNQGNGSTKGTKLPKPFAAASSNFTQSSEVNDLQSRILSIQERLSRKPPVFTSTPFEYAPTTTQSSTGSNDLQETLFTLSQECREKHRKLEHLTEELSRLRRVYRNYQQKVEMTTSEIRNVQARLEDMEEEIINNVANEEKLIDIKLKENSIKLDVQFTEIEFEMTQEVQEVKNFDYTELVDEIEELKQTELKLKEEIKQQSVINDQKYNEEMEKLRQIFEKKKHELQQQEAKCNLGLEQLQGELDAITKEYEFRQSELETENHRVEKLKRQISVIEETMNNYVNIKKETEMELAKAKHILDEKKAQDKAEQEEFDGVYLEYSSLNDKVKKHDEHRRILENSIMEYQGKIRVYSIGNENEYGNIFNKLFNENTPASFIIDEFAHFTKSIVHGTNVGLISQYLSGSCIILQTMHNLLTTQTQATTWQLQFEYQAMAITKSIDLLTGSTFSHANLFESQKMRIDNDELDRVNCIINGLEVTNDVIVHVITVGGVKNSRTFESRLVVVDISKIETNEQSNVMQKLIHNDKSTYLDKVLKWVSTKSNPLVVSQINDAETFNILKTINSTNVACKKK</sequence>
<feature type="coiled-coil region" evidence="1">
    <location>
        <begin position="216"/>
        <end position="346"/>
    </location>
</feature>
<dbReference type="AlphaFoldDB" id="A0A8X7NPN8"/>
<dbReference type="Proteomes" id="UP000590412">
    <property type="component" value="Unassembled WGS sequence"/>
</dbReference>
<evidence type="ECO:0000313" key="3">
    <source>
        <dbReference type="EMBL" id="KAF6057619.1"/>
    </source>
</evidence>
<feature type="compositionally biased region" description="Basic and acidic residues" evidence="2">
    <location>
        <begin position="1"/>
        <end position="12"/>
    </location>
</feature>
<accession>A0A8X7NPN8</accession>
<reference evidence="3" key="1">
    <citation type="submission" date="2020-03" db="EMBL/GenBank/DDBJ databases">
        <title>FDA dAtabase for Regulatory Grade micrObial Sequences (FDA-ARGOS): Supporting development and validation of Infectious Disease Dx tests.</title>
        <authorList>
            <person name="Campos J."/>
            <person name="Goldberg B."/>
            <person name="Tallon L."/>
            <person name="Sadzewicz L."/>
            <person name="Vavikolanu K."/>
            <person name="Mehta A."/>
            <person name="Aluvathingal J."/>
            <person name="Nadendla S."/>
            <person name="Nandy P."/>
            <person name="Geyer C."/>
            <person name="Yan Y."/>
            <person name="Sichtig H."/>
        </authorList>
    </citation>
    <scope>NUCLEOTIDE SEQUENCE [LARGE SCALE GENOMIC DNA]</scope>
    <source>
        <strain evidence="3">FDAARGOS_652</strain>
    </source>
</reference>
<evidence type="ECO:0008006" key="5">
    <source>
        <dbReference type="Google" id="ProtNLM"/>
    </source>
</evidence>
<evidence type="ECO:0000313" key="4">
    <source>
        <dbReference type="Proteomes" id="UP000590412"/>
    </source>
</evidence>
<feature type="region of interest" description="Disordered" evidence="2">
    <location>
        <begin position="1"/>
        <end position="20"/>
    </location>
</feature>
<evidence type="ECO:0000256" key="1">
    <source>
        <dbReference type="SAM" id="Coils"/>
    </source>
</evidence>
<feature type="coiled-coil region" evidence="1">
    <location>
        <begin position="122"/>
        <end position="177"/>
    </location>
</feature>
<dbReference type="EMBL" id="JABWAB010000003">
    <property type="protein sequence ID" value="KAF6057619.1"/>
    <property type="molecule type" value="Genomic_DNA"/>
</dbReference>
<name>A0A8X7NPN8_CANPA</name>
<gene>
    <name evidence="3" type="ORF">FOB60_002174</name>
</gene>
<dbReference type="OrthoDB" id="4089036at2759"/>
<keyword evidence="1" id="KW-0175">Coiled coil</keyword>
<comment type="caution">
    <text evidence="3">The sequence shown here is derived from an EMBL/GenBank/DDBJ whole genome shotgun (WGS) entry which is preliminary data.</text>
</comment>
<protein>
    <recommendedName>
        <fullName evidence="5">Spindle pole body-associated protein Vik1/Cik1 microtubule binding domain-containing protein</fullName>
    </recommendedName>
</protein>
<proteinExistence type="predicted"/>
<organism evidence="3 4">
    <name type="scientific">Candida parapsilosis</name>
    <name type="common">Yeast</name>
    <dbReference type="NCBI Taxonomy" id="5480"/>
    <lineage>
        <taxon>Eukaryota</taxon>
        <taxon>Fungi</taxon>
        <taxon>Dikarya</taxon>
        <taxon>Ascomycota</taxon>
        <taxon>Saccharomycotina</taxon>
        <taxon>Pichiomycetes</taxon>
        <taxon>Debaryomycetaceae</taxon>
        <taxon>Candida/Lodderomyces clade</taxon>
        <taxon>Candida</taxon>
    </lineage>
</organism>
<evidence type="ECO:0000256" key="2">
    <source>
        <dbReference type="SAM" id="MobiDB-lite"/>
    </source>
</evidence>